<reference evidence="4 5" key="1">
    <citation type="submission" date="2016-04" db="EMBL/GenBank/DDBJ databases">
        <authorList>
            <consortium name="Pathogen Informatics"/>
        </authorList>
    </citation>
    <scope>NUCLEOTIDE SEQUENCE [LARGE SCALE GENOMIC DNA]</scope>
    <source>
        <strain evidence="4 5">H050680373</strain>
    </source>
</reference>
<dbReference type="EC" id="1.1.1.100" evidence="4"/>
<dbReference type="InterPro" id="IPR036291">
    <property type="entry name" value="NAD(P)-bd_dom_sf"/>
</dbReference>
<gene>
    <name evidence="4" type="primary">fabG_9</name>
    <name evidence="4" type="ORF">SAMEA3906486_00560</name>
</gene>
<evidence type="ECO:0000313" key="4">
    <source>
        <dbReference type="EMBL" id="SAI65808.1"/>
    </source>
</evidence>
<comment type="similarity">
    <text evidence="1">Belongs to the short-chain dehydrogenases/reductases (SDR) family.</text>
</comment>
<dbReference type="RefSeq" id="WP_066123207.1">
    <property type="nucleotide sequence ID" value="NZ_FKIF01000001.1"/>
</dbReference>
<evidence type="ECO:0000313" key="5">
    <source>
        <dbReference type="Proteomes" id="UP000076848"/>
    </source>
</evidence>
<evidence type="ECO:0000259" key="3">
    <source>
        <dbReference type="SMART" id="SM00822"/>
    </source>
</evidence>
<feature type="domain" description="Ketoreductase" evidence="3">
    <location>
        <begin position="7"/>
        <end position="183"/>
    </location>
</feature>
<name>A0A157S5W2_9BORD</name>
<dbReference type="SMART" id="SM00822">
    <property type="entry name" value="PKS_KR"/>
    <property type="match status" value="1"/>
</dbReference>
<dbReference type="NCBIfam" id="NF005559">
    <property type="entry name" value="PRK07231.1"/>
    <property type="match status" value="1"/>
</dbReference>
<dbReference type="SUPFAM" id="SSF51735">
    <property type="entry name" value="NAD(P)-binding Rossmann-fold domains"/>
    <property type="match status" value="1"/>
</dbReference>
<dbReference type="FunFam" id="3.40.50.720:FF:000084">
    <property type="entry name" value="Short-chain dehydrogenase reductase"/>
    <property type="match status" value="1"/>
</dbReference>
<evidence type="ECO:0000256" key="1">
    <source>
        <dbReference type="ARBA" id="ARBA00006484"/>
    </source>
</evidence>
<dbReference type="GO" id="GO:0004316">
    <property type="term" value="F:3-oxoacyl-[acyl-carrier-protein] reductase (NADPH) activity"/>
    <property type="evidence" value="ECO:0007669"/>
    <property type="project" value="UniProtKB-EC"/>
</dbReference>
<dbReference type="PANTHER" id="PTHR43477:SF1">
    <property type="entry name" value="DIHYDROANTICAPSIN 7-DEHYDROGENASE"/>
    <property type="match status" value="1"/>
</dbReference>
<dbReference type="PRINTS" id="PR00081">
    <property type="entry name" value="GDHRDH"/>
</dbReference>
<dbReference type="EMBL" id="FKIF01000001">
    <property type="protein sequence ID" value="SAI65808.1"/>
    <property type="molecule type" value="Genomic_DNA"/>
</dbReference>
<proteinExistence type="inferred from homology"/>
<dbReference type="Gene3D" id="3.40.50.720">
    <property type="entry name" value="NAD(P)-binding Rossmann-like Domain"/>
    <property type="match status" value="1"/>
</dbReference>
<evidence type="ECO:0000256" key="2">
    <source>
        <dbReference type="ARBA" id="ARBA00023002"/>
    </source>
</evidence>
<dbReference type="AlphaFoldDB" id="A0A157S5W2"/>
<protein>
    <submittedName>
        <fullName evidence="4">Short chain dehydrogenase</fullName>
        <ecNumber evidence="4">1.1.1.100</ecNumber>
    </submittedName>
</protein>
<keyword evidence="2 4" id="KW-0560">Oxidoreductase</keyword>
<dbReference type="PRINTS" id="PR00080">
    <property type="entry name" value="SDRFAMILY"/>
</dbReference>
<dbReference type="InterPro" id="IPR002347">
    <property type="entry name" value="SDR_fam"/>
</dbReference>
<sequence length="245" mass="25388">MISFQNQTVLVTGGAMGIGLATAHLMARHGARVALLDVDGARLAHAAEALGVHGNEVLILPADVSSSADCDRAVRQCQARFGGIDHLVHCAGIYPEALVKDTSDADWQRLMHINLNGTFYLCRAVQPALRDGGSVVLLASLAAHRGSHAHAAYAAAKGAILSFSRSLALELAPRVRVNAVSPGIIATSMTRDLLGQKGAQLLASTPLGRHGSAEDIAGAIAFLCSPLAAFITGETLQVNGGIYLS</sequence>
<dbReference type="STRING" id="288768.SAMEA3906486_00560"/>
<dbReference type="PROSITE" id="PS00061">
    <property type="entry name" value="ADH_SHORT"/>
    <property type="match status" value="1"/>
</dbReference>
<dbReference type="InterPro" id="IPR020904">
    <property type="entry name" value="Sc_DH/Rdtase_CS"/>
</dbReference>
<dbReference type="Pfam" id="PF13561">
    <property type="entry name" value="adh_short_C2"/>
    <property type="match status" value="1"/>
</dbReference>
<keyword evidence="5" id="KW-1185">Reference proteome</keyword>
<dbReference type="InterPro" id="IPR051122">
    <property type="entry name" value="SDR_DHRS6-like"/>
</dbReference>
<organism evidence="4 5">
    <name type="scientific">Bordetella ansorpii</name>
    <dbReference type="NCBI Taxonomy" id="288768"/>
    <lineage>
        <taxon>Bacteria</taxon>
        <taxon>Pseudomonadati</taxon>
        <taxon>Pseudomonadota</taxon>
        <taxon>Betaproteobacteria</taxon>
        <taxon>Burkholderiales</taxon>
        <taxon>Alcaligenaceae</taxon>
        <taxon>Bordetella</taxon>
    </lineage>
</organism>
<dbReference type="Proteomes" id="UP000076848">
    <property type="component" value="Unassembled WGS sequence"/>
</dbReference>
<dbReference type="OrthoDB" id="9806974at2"/>
<dbReference type="InterPro" id="IPR057326">
    <property type="entry name" value="KR_dom"/>
</dbReference>
<dbReference type="PANTHER" id="PTHR43477">
    <property type="entry name" value="DIHYDROANTICAPSIN 7-DEHYDROGENASE"/>
    <property type="match status" value="1"/>
</dbReference>
<accession>A0A157S5W2</accession>